<accession>A0A518GZ37</accession>
<reference evidence="1 2" key="1">
    <citation type="submission" date="2019-02" db="EMBL/GenBank/DDBJ databases">
        <title>Deep-cultivation of Planctomycetes and their phenomic and genomic characterization uncovers novel biology.</title>
        <authorList>
            <person name="Wiegand S."/>
            <person name="Jogler M."/>
            <person name="Boedeker C."/>
            <person name="Pinto D."/>
            <person name="Vollmers J."/>
            <person name="Rivas-Marin E."/>
            <person name="Kohn T."/>
            <person name="Peeters S.H."/>
            <person name="Heuer A."/>
            <person name="Rast P."/>
            <person name="Oberbeckmann S."/>
            <person name="Bunk B."/>
            <person name="Jeske O."/>
            <person name="Meyerdierks A."/>
            <person name="Storesund J.E."/>
            <person name="Kallscheuer N."/>
            <person name="Luecker S."/>
            <person name="Lage O.M."/>
            <person name="Pohl T."/>
            <person name="Merkel B.J."/>
            <person name="Hornburger P."/>
            <person name="Mueller R.-W."/>
            <person name="Bruemmer F."/>
            <person name="Labrenz M."/>
            <person name="Spormann A.M."/>
            <person name="Op den Camp H."/>
            <person name="Overmann J."/>
            <person name="Amann R."/>
            <person name="Jetten M.S.M."/>
            <person name="Mascher T."/>
            <person name="Medema M.H."/>
            <person name="Devos D.P."/>
            <person name="Kaster A.-K."/>
            <person name="Ovreas L."/>
            <person name="Rohde M."/>
            <person name="Galperin M.Y."/>
            <person name="Jogler C."/>
        </authorList>
    </citation>
    <scope>NUCLEOTIDE SEQUENCE [LARGE SCALE GENOMIC DNA]</scope>
    <source>
        <strain evidence="1 2">ElP</strain>
    </source>
</reference>
<keyword evidence="2" id="KW-1185">Reference proteome</keyword>
<evidence type="ECO:0000313" key="2">
    <source>
        <dbReference type="Proteomes" id="UP000317835"/>
    </source>
</evidence>
<dbReference type="OrthoDB" id="4166677at2"/>
<name>A0A518GZ37_9BACT</name>
<protein>
    <submittedName>
        <fullName evidence="1">Uncharacterized protein</fullName>
    </submittedName>
</protein>
<dbReference type="Proteomes" id="UP000317835">
    <property type="component" value="Chromosome"/>
</dbReference>
<gene>
    <name evidence="1" type="ORF">ElP_17560</name>
</gene>
<dbReference type="RefSeq" id="WP_145268339.1">
    <property type="nucleotide sequence ID" value="NZ_CP036426.1"/>
</dbReference>
<dbReference type="EMBL" id="CP036426">
    <property type="protein sequence ID" value="QDV33876.1"/>
    <property type="molecule type" value="Genomic_DNA"/>
</dbReference>
<evidence type="ECO:0000313" key="1">
    <source>
        <dbReference type="EMBL" id="QDV33876.1"/>
    </source>
</evidence>
<sequence>MPGIGVDERLLSGEKLAQALQQDSSSGLCTVVGAAKRSDDAYSGEILFNQDPMGGSWTKVPVEMIESAEILGRVSVSGEVCQYVRLHLRTPAGPEAAVLSRMLGQRGFAAASGGGTTPLENGGTLPLLRAGDGVLPLRLVDGAALFPGIDPLAGTGWGNGLVPVGWRVGNVFLVMGWRVGN</sequence>
<organism evidence="1 2">
    <name type="scientific">Tautonia plasticadhaerens</name>
    <dbReference type="NCBI Taxonomy" id="2527974"/>
    <lineage>
        <taxon>Bacteria</taxon>
        <taxon>Pseudomonadati</taxon>
        <taxon>Planctomycetota</taxon>
        <taxon>Planctomycetia</taxon>
        <taxon>Isosphaerales</taxon>
        <taxon>Isosphaeraceae</taxon>
        <taxon>Tautonia</taxon>
    </lineage>
</organism>
<proteinExistence type="predicted"/>
<dbReference type="KEGG" id="tpla:ElP_17560"/>
<dbReference type="AlphaFoldDB" id="A0A518GZ37"/>